<reference evidence="2 3" key="1">
    <citation type="submission" date="2021-08" db="EMBL/GenBank/DDBJ databases">
        <title>Draft Genome Sequence of Phanerochaete sordida strain YK-624.</title>
        <authorList>
            <person name="Mori T."/>
            <person name="Dohra H."/>
            <person name="Suzuki T."/>
            <person name="Kawagishi H."/>
            <person name="Hirai H."/>
        </authorList>
    </citation>
    <scope>NUCLEOTIDE SEQUENCE [LARGE SCALE GENOMIC DNA]</scope>
    <source>
        <strain evidence="2 3">YK-624</strain>
    </source>
</reference>
<protein>
    <submittedName>
        <fullName evidence="2">Uncharacterized protein</fullName>
    </submittedName>
</protein>
<organism evidence="2 3">
    <name type="scientific">Phanerochaete sordida</name>
    <dbReference type="NCBI Taxonomy" id="48140"/>
    <lineage>
        <taxon>Eukaryota</taxon>
        <taxon>Fungi</taxon>
        <taxon>Dikarya</taxon>
        <taxon>Basidiomycota</taxon>
        <taxon>Agaricomycotina</taxon>
        <taxon>Agaricomycetes</taxon>
        <taxon>Polyporales</taxon>
        <taxon>Phanerochaetaceae</taxon>
        <taxon>Phanerochaete</taxon>
    </lineage>
</organism>
<dbReference type="EMBL" id="BPQB01000104">
    <property type="protein sequence ID" value="GJE99249.1"/>
    <property type="molecule type" value="Genomic_DNA"/>
</dbReference>
<name>A0A9P3LM10_9APHY</name>
<comment type="caution">
    <text evidence="2">The sequence shown here is derived from an EMBL/GenBank/DDBJ whole genome shotgun (WGS) entry which is preliminary data.</text>
</comment>
<sequence>MLWSFRASPRYVQIQSLHSSHGDGCSQRSGDRSRKSAQGHPSRDAPGILKRSSGVLWRPSAYAGAGFLSLWVFMRHCLADP</sequence>
<accession>A0A9P3LM10</accession>
<evidence type="ECO:0000256" key="1">
    <source>
        <dbReference type="SAM" id="MobiDB-lite"/>
    </source>
</evidence>
<gene>
    <name evidence="2" type="ORF">PsYK624_154990</name>
</gene>
<evidence type="ECO:0000313" key="2">
    <source>
        <dbReference type="EMBL" id="GJE99249.1"/>
    </source>
</evidence>
<evidence type="ECO:0000313" key="3">
    <source>
        <dbReference type="Proteomes" id="UP000703269"/>
    </source>
</evidence>
<keyword evidence="3" id="KW-1185">Reference proteome</keyword>
<dbReference type="Proteomes" id="UP000703269">
    <property type="component" value="Unassembled WGS sequence"/>
</dbReference>
<feature type="region of interest" description="Disordered" evidence="1">
    <location>
        <begin position="17"/>
        <end position="49"/>
    </location>
</feature>
<proteinExistence type="predicted"/>
<dbReference type="AlphaFoldDB" id="A0A9P3LM10"/>